<protein>
    <submittedName>
        <fullName evidence="1">Uncharacterized protein</fullName>
    </submittedName>
</protein>
<organism evidence="1">
    <name type="scientific">Tanacetum cinerariifolium</name>
    <name type="common">Dalmatian daisy</name>
    <name type="synonym">Chrysanthemum cinerariifolium</name>
    <dbReference type="NCBI Taxonomy" id="118510"/>
    <lineage>
        <taxon>Eukaryota</taxon>
        <taxon>Viridiplantae</taxon>
        <taxon>Streptophyta</taxon>
        <taxon>Embryophyta</taxon>
        <taxon>Tracheophyta</taxon>
        <taxon>Spermatophyta</taxon>
        <taxon>Magnoliopsida</taxon>
        <taxon>eudicotyledons</taxon>
        <taxon>Gunneridae</taxon>
        <taxon>Pentapetalae</taxon>
        <taxon>asterids</taxon>
        <taxon>campanulids</taxon>
        <taxon>Asterales</taxon>
        <taxon>Asteraceae</taxon>
        <taxon>Asteroideae</taxon>
        <taxon>Anthemideae</taxon>
        <taxon>Anthemidinae</taxon>
        <taxon>Tanacetum</taxon>
    </lineage>
</organism>
<gene>
    <name evidence="1" type="ORF">Tci_038009</name>
</gene>
<dbReference type="AlphaFoldDB" id="A0A6L2LW43"/>
<reference evidence="1" key="1">
    <citation type="journal article" date="2019" name="Sci. Rep.">
        <title>Draft genome of Tanacetum cinerariifolium, the natural source of mosquito coil.</title>
        <authorList>
            <person name="Yamashiro T."/>
            <person name="Shiraishi A."/>
            <person name="Satake H."/>
            <person name="Nakayama K."/>
        </authorList>
    </citation>
    <scope>NUCLEOTIDE SEQUENCE</scope>
</reference>
<name>A0A6L2LW43_TANCI</name>
<sequence>MHNIRSQKESKNKANVCNDKLEKIDNQNSLNVGIDVNVEYSVKNANKKDDCVNNENSNGKMYKKDTNCCNDGTNKIETNKSVEVNESSMKDPIKSAEKENNRMTDNKDEVVIFDDDLIELGSRSGIGFARVLVEMDDEKEIKEMIKIVYKDENELVPLMKESEVVDRKELIVVTDDMDSKNDMKSEDIIEDLNEIENSVLRNVVKGIIGTSLM</sequence>
<evidence type="ECO:0000313" key="1">
    <source>
        <dbReference type="EMBL" id="GEU66031.1"/>
    </source>
</evidence>
<proteinExistence type="predicted"/>
<accession>A0A6L2LW43</accession>
<comment type="caution">
    <text evidence="1">The sequence shown here is derived from an EMBL/GenBank/DDBJ whole genome shotgun (WGS) entry which is preliminary data.</text>
</comment>
<dbReference type="EMBL" id="BKCJ010005312">
    <property type="protein sequence ID" value="GEU66031.1"/>
    <property type="molecule type" value="Genomic_DNA"/>
</dbReference>